<gene>
    <name evidence="1" type="ORF">ACOLOM_LOCUS4445</name>
</gene>
<evidence type="ECO:0000313" key="1">
    <source>
        <dbReference type="EMBL" id="CAG8540242.1"/>
    </source>
</evidence>
<name>A0ACA9LTT7_9GLOM</name>
<accession>A0ACA9LTT7</accession>
<comment type="caution">
    <text evidence="1">The sequence shown here is derived from an EMBL/GenBank/DDBJ whole genome shotgun (WGS) entry which is preliminary data.</text>
</comment>
<dbReference type="EMBL" id="CAJVPT010007317">
    <property type="protein sequence ID" value="CAG8540242.1"/>
    <property type="molecule type" value="Genomic_DNA"/>
</dbReference>
<dbReference type="Proteomes" id="UP000789525">
    <property type="component" value="Unassembled WGS sequence"/>
</dbReference>
<organism evidence="1 2">
    <name type="scientific">Acaulospora colombiana</name>
    <dbReference type="NCBI Taxonomy" id="27376"/>
    <lineage>
        <taxon>Eukaryota</taxon>
        <taxon>Fungi</taxon>
        <taxon>Fungi incertae sedis</taxon>
        <taxon>Mucoromycota</taxon>
        <taxon>Glomeromycotina</taxon>
        <taxon>Glomeromycetes</taxon>
        <taxon>Diversisporales</taxon>
        <taxon>Acaulosporaceae</taxon>
        <taxon>Acaulospora</taxon>
    </lineage>
</organism>
<protein>
    <submittedName>
        <fullName evidence="1">10142_t:CDS:1</fullName>
    </submittedName>
</protein>
<sequence length="294" mass="32847">MNDNMEKADASQPHLSPRASSPIPIPSRSQTSSPHPNYVANVGMRITPSSTSSTFNYPASNKSSHSDAIHSKENHYQNRTTFYHNLSVLINNPAGSMSISPSSRDIVLAARNGLLIVDLENPGEDPRALHNLTKWDVADVQWNPHHNREERVASTSNQKGLIWNLTKDSKSAVECILHGHTRAISDLNWSMFDSEMIATCSVDTFIHLWDLRNPNKPSRSFCAWKFGATQVKFNLKNEFILASAHDKNVMIWDTRKGSDSVAQIAAHTTKIYGIDWSKQNGKEIITCSLDKLVK</sequence>
<evidence type="ECO:0000313" key="2">
    <source>
        <dbReference type="Proteomes" id="UP000789525"/>
    </source>
</evidence>
<keyword evidence="2" id="KW-1185">Reference proteome</keyword>
<proteinExistence type="predicted"/>
<feature type="non-terminal residue" evidence="1">
    <location>
        <position position="294"/>
    </location>
</feature>
<reference evidence="1" key="1">
    <citation type="submission" date="2021-06" db="EMBL/GenBank/DDBJ databases">
        <authorList>
            <person name="Kallberg Y."/>
            <person name="Tangrot J."/>
            <person name="Rosling A."/>
        </authorList>
    </citation>
    <scope>NUCLEOTIDE SEQUENCE</scope>
    <source>
        <strain evidence="1">CL356</strain>
    </source>
</reference>